<dbReference type="Proteomes" id="UP000284706">
    <property type="component" value="Unassembled WGS sequence"/>
</dbReference>
<gene>
    <name evidence="2" type="ORF">CVT26_011802</name>
</gene>
<accession>A0A409X288</accession>
<comment type="caution">
    <text evidence="2">The sequence shown here is derived from an EMBL/GenBank/DDBJ whole genome shotgun (WGS) entry which is preliminary data.</text>
</comment>
<dbReference type="InParanoid" id="A0A409X288"/>
<dbReference type="EMBL" id="NHYE01004389">
    <property type="protein sequence ID" value="PPQ84873.1"/>
    <property type="molecule type" value="Genomic_DNA"/>
</dbReference>
<dbReference type="SUPFAM" id="SSF52540">
    <property type="entry name" value="P-loop containing nucleoside triphosphate hydrolases"/>
    <property type="match status" value="1"/>
</dbReference>
<evidence type="ECO:0000313" key="3">
    <source>
        <dbReference type="Proteomes" id="UP000284706"/>
    </source>
</evidence>
<organism evidence="2 3">
    <name type="scientific">Gymnopilus dilepis</name>
    <dbReference type="NCBI Taxonomy" id="231916"/>
    <lineage>
        <taxon>Eukaryota</taxon>
        <taxon>Fungi</taxon>
        <taxon>Dikarya</taxon>
        <taxon>Basidiomycota</taxon>
        <taxon>Agaricomycotina</taxon>
        <taxon>Agaricomycetes</taxon>
        <taxon>Agaricomycetidae</taxon>
        <taxon>Agaricales</taxon>
        <taxon>Agaricineae</taxon>
        <taxon>Hymenogastraceae</taxon>
        <taxon>Gymnopilus</taxon>
    </lineage>
</organism>
<reference evidence="2 3" key="1">
    <citation type="journal article" date="2018" name="Evol. Lett.">
        <title>Horizontal gene cluster transfer increased hallucinogenic mushroom diversity.</title>
        <authorList>
            <person name="Reynolds H.T."/>
            <person name="Vijayakumar V."/>
            <person name="Gluck-Thaler E."/>
            <person name="Korotkin H.B."/>
            <person name="Matheny P.B."/>
            <person name="Slot J.C."/>
        </authorList>
    </citation>
    <scope>NUCLEOTIDE SEQUENCE [LARGE SCALE GENOMIC DNA]</scope>
    <source>
        <strain evidence="2 3">SRW20</strain>
    </source>
</reference>
<dbReference type="Gene3D" id="3.40.50.300">
    <property type="entry name" value="P-loop containing nucleotide triphosphate hydrolases"/>
    <property type="match status" value="1"/>
</dbReference>
<evidence type="ECO:0000259" key="1">
    <source>
        <dbReference type="Pfam" id="PF00271"/>
    </source>
</evidence>
<keyword evidence="3" id="KW-1185">Reference proteome</keyword>
<dbReference type="OrthoDB" id="3260945at2759"/>
<dbReference type="InterPro" id="IPR001650">
    <property type="entry name" value="Helicase_C-like"/>
</dbReference>
<protein>
    <recommendedName>
        <fullName evidence="1">Helicase C-terminal domain-containing protein</fullName>
    </recommendedName>
</protein>
<dbReference type="AlphaFoldDB" id="A0A409X288"/>
<proteinExistence type="predicted"/>
<dbReference type="InterPro" id="IPR027417">
    <property type="entry name" value="P-loop_NTPase"/>
</dbReference>
<sequence>MGGIYPEGSRHLENIRLWTSITPATYNNKTLDPFKDNEDTSFIVATIPSGMGMNLQSILDSINLGLPTTYAGLVQQNGRAGRNESVDSRGCTYCGKLNAFGGC</sequence>
<dbReference type="Pfam" id="PF00271">
    <property type="entry name" value="Helicase_C"/>
    <property type="match status" value="1"/>
</dbReference>
<name>A0A409X288_9AGAR</name>
<evidence type="ECO:0000313" key="2">
    <source>
        <dbReference type="EMBL" id="PPQ84873.1"/>
    </source>
</evidence>
<feature type="domain" description="Helicase C-terminal" evidence="1">
    <location>
        <begin position="23"/>
        <end position="83"/>
    </location>
</feature>